<sequence length="338" mass="36245">MRRLGQALLAVSLFAGCGGTEPAPSTESIEQQRAPLTTTDVDVAPECQGIIDFVNTASFQTLDVYLPSDVANNLIARRTSSPFTSLADVASVRLVGPTRIAQIEGGAREEEFIGPSCVGILDGLAVSTDDAAAIVSLVNSISDSELHDVLPYAWNGAVNLLNLRPFTSVQDISKVTGISEVSLRNLRNAATLSRPLEALIDTVNAVPGRDLYGASMARHFDWWQIVTTSGSYRVGHLECFGLEPSSVPYGATVRPNLADAAEVRAEFLDTLNLANRNHEIPQSVIDTGLANLDALTAGRSFKGCYFSYADDPWSGNNVAIFVDTVNGFSLLTKTYWSE</sequence>
<dbReference type="KEGG" id="cfus:CYFUS_003176"/>
<evidence type="ECO:0000313" key="2">
    <source>
        <dbReference type="Proteomes" id="UP000217257"/>
    </source>
</evidence>
<dbReference type="RefSeq" id="WP_095986024.1">
    <property type="nucleotide sequence ID" value="NZ_CP022098.1"/>
</dbReference>
<name>A0A250J301_9BACT</name>
<dbReference type="Proteomes" id="UP000217257">
    <property type="component" value="Chromosome"/>
</dbReference>
<accession>A0A250J301</accession>
<reference evidence="1 2" key="1">
    <citation type="submission" date="2017-06" db="EMBL/GenBank/DDBJ databases">
        <title>Sequencing and comparative analysis of myxobacterial genomes.</title>
        <authorList>
            <person name="Rupp O."/>
            <person name="Goesmann A."/>
            <person name="Sogaard-Andersen L."/>
        </authorList>
    </citation>
    <scope>NUCLEOTIDE SEQUENCE [LARGE SCALE GENOMIC DNA]</scope>
    <source>
        <strain evidence="1 2">DSM 52655</strain>
    </source>
</reference>
<dbReference type="EMBL" id="CP022098">
    <property type="protein sequence ID" value="ATB37751.1"/>
    <property type="molecule type" value="Genomic_DNA"/>
</dbReference>
<dbReference type="AlphaFoldDB" id="A0A250J301"/>
<gene>
    <name evidence="1" type="ORF">CYFUS_003176</name>
</gene>
<evidence type="ECO:0000313" key="1">
    <source>
        <dbReference type="EMBL" id="ATB37751.1"/>
    </source>
</evidence>
<proteinExistence type="predicted"/>
<protein>
    <submittedName>
        <fullName evidence="1">Lipoprotein</fullName>
    </submittedName>
</protein>
<organism evidence="1 2">
    <name type="scientific">Cystobacter fuscus</name>
    <dbReference type="NCBI Taxonomy" id="43"/>
    <lineage>
        <taxon>Bacteria</taxon>
        <taxon>Pseudomonadati</taxon>
        <taxon>Myxococcota</taxon>
        <taxon>Myxococcia</taxon>
        <taxon>Myxococcales</taxon>
        <taxon>Cystobacterineae</taxon>
        <taxon>Archangiaceae</taxon>
        <taxon>Cystobacter</taxon>
    </lineage>
</organism>
<dbReference type="PROSITE" id="PS51257">
    <property type="entry name" value="PROKAR_LIPOPROTEIN"/>
    <property type="match status" value="1"/>
</dbReference>
<keyword evidence="1" id="KW-0449">Lipoprotein</keyword>